<comment type="caution">
    <text evidence="3">The sequence shown here is derived from an EMBL/GenBank/DDBJ whole genome shotgun (WGS) entry which is preliminary data.</text>
</comment>
<feature type="region of interest" description="Disordered" evidence="1">
    <location>
        <begin position="28"/>
        <end position="51"/>
    </location>
</feature>
<dbReference type="RefSeq" id="WP_004251521.1">
    <property type="nucleotide sequence ID" value="NZ_ALCH01000003.1"/>
</dbReference>
<dbReference type="OrthoDB" id="2136578at2"/>
<evidence type="ECO:0000313" key="3">
    <source>
        <dbReference type="EMBL" id="EJG87996.1"/>
    </source>
</evidence>
<gene>
    <name evidence="3" type="ORF">SPAR10_0608</name>
</gene>
<reference evidence="3 4" key="1">
    <citation type="submission" date="2012-05" db="EMBL/GenBank/DDBJ databases">
        <title>Genomic Sequence of Streptococcus mitis SPAR10.</title>
        <authorList>
            <person name="Chancey S."/>
            <person name="Kumar N."/>
            <person name="Sengamalay N."/>
            <person name="Matthews C."/>
            <person name="Hine E."/>
            <person name="Pallavajjal A."/>
            <person name="Abolude O."/>
            <person name="Daugherty S.C."/>
            <person name="Parankush S.P."/>
            <person name="Sadzewicz L."/>
            <person name="Tallon L.J."/>
            <person name="Farley M.M."/>
            <person name="Baughman W."/>
            <person name="McGee L."/>
            <person name="Stephens D.S."/>
            <person name="Tettelin H."/>
        </authorList>
    </citation>
    <scope>NUCLEOTIDE SEQUENCE [LARGE SCALE GENOMIC DNA]</scope>
    <source>
        <strain evidence="3 4">SPAR10</strain>
    </source>
</reference>
<evidence type="ECO:0000256" key="1">
    <source>
        <dbReference type="SAM" id="MobiDB-lite"/>
    </source>
</evidence>
<dbReference type="Proteomes" id="UP000010312">
    <property type="component" value="Unassembled WGS sequence"/>
</dbReference>
<protein>
    <recommendedName>
        <fullName evidence="2">DUF4767 domain-containing protein</fullName>
    </recommendedName>
</protein>
<dbReference type="InterPro" id="IPR031927">
    <property type="entry name" value="DUF4767"/>
</dbReference>
<organism evidence="3 4">
    <name type="scientific">Streptococcus infantis SPAR10</name>
    <dbReference type="NCBI Taxonomy" id="1159208"/>
    <lineage>
        <taxon>Bacteria</taxon>
        <taxon>Bacillati</taxon>
        <taxon>Bacillota</taxon>
        <taxon>Bacilli</taxon>
        <taxon>Lactobacillales</taxon>
        <taxon>Streptococcaceae</taxon>
        <taxon>Streptococcus</taxon>
    </lineage>
</organism>
<evidence type="ECO:0000259" key="2">
    <source>
        <dbReference type="Pfam" id="PF15983"/>
    </source>
</evidence>
<name>J0YKS1_9STRE</name>
<dbReference type="AlphaFoldDB" id="J0YKS1"/>
<dbReference type="PATRIC" id="fig|1159208.3.peg.586"/>
<dbReference type="PROSITE" id="PS51257">
    <property type="entry name" value="PROKAR_LIPOPROTEIN"/>
    <property type="match status" value="1"/>
</dbReference>
<feature type="domain" description="DUF4767" evidence="2">
    <location>
        <begin position="256"/>
        <end position="380"/>
    </location>
</feature>
<evidence type="ECO:0000313" key="4">
    <source>
        <dbReference type="Proteomes" id="UP000010312"/>
    </source>
</evidence>
<sequence>MEEKGILGVLLVLFMSLFMFGCSNHSSENSNQGLSLSTTVSQSNTNEQTSVESKKNFKEFYKPVFDNYQKILSTPKDVNAISGLYKSLQGTERPINSWSVENAVFQSDKMRYTYADLNQDGVEELLVGVEQSNGDYFISGLYYLVNEKPVLLAEGFLAGHGGARNSMNIYKGGDILELSWSSGTGEGRGVLYHLNLNQQAASKLQEQDIRVPGNKSLHSDFGKTEAELMNFKQLDWKKFESSTSSKTISSEEQKAPWNASKSAKLEAFIKGWGERLGQPNYQKGISGGDVGADHLYTLRDDGPSEKMNAEYTDTGLGNAQYRIVERYSNWDKYPNVHSYFFAITNTGETIVFHSPTTNGGIMYLKPTENTEIQAEFKRLVEEE</sequence>
<dbReference type="EMBL" id="ALCH01000003">
    <property type="protein sequence ID" value="EJG87996.1"/>
    <property type="molecule type" value="Genomic_DNA"/>
</dbReference>
<proteinExistence type="predicted"/>
<accession>J0YKS1</accession>
<dbReference type="Pfam" id="PF15983">
    <property type="entry name" value="DUF4767"/>
    <property type="match status" value="1"/>
</dbReference>